<dbReference type="Proteomes" id="UP000539985">
    <property type="component" value="Unassembled WGS sequence"/>
</dbReference>
<dbReference type="EMBL" id="JACAQB010000003">
    <property type="protein sequence ID" value="NWB95121.1"/>
    <property type="molecule type" value="Genomic_DNA"/>
</dbReference>
<organism evidence="1 2">
    <name type="scientific">Pseudomonas gingeri</name>
    <dbReference type="NCBI Taxonomy" id="117681"/>
    <lineage>
        <taxon>Bacteria</taxon>
        <taxon>Pseudomonadati</taxon>
        <taxon>Pseudomonadota</taxon>
        <taxon>Gammaproteobacteria</taxon>
        <taxon>Pseudomonadales</taxon>
        <taxon>Pseudomonadaceae</taxon>
        <taxon>Pseudomonas</taxon>
    </lineage>
</organism>
<gene>
    <name evidence="1" type="ORF">HX882_04340</name>
</gene>
<evidence type="ECO:0000313" key="2">
    <source>
        <dbReference type="Proteomes" id="UP000539985"/>
    </source>
</evidence>
<comment type="caution">
    <text evidence="1">The sequence shown here is derived from an EMBL/GenBank/DDBJ whole genome shotgun (WGS) entry which is preliminary data.</text>
</comment>
<protein>
    <submittedName>
        <fullName evidence="1">Uncharacterized protein</fullName>
    </submittedName>
</protein>
<sequence>MVRDVGCAPFSDYRGNGRPRPLPLEFTGALAMSRTPEILYAGYGQRFRMDKLLHEE</sequence>
<accession>A0A7Y7X8R2</accession>
<dbReference type="RefSeq" id="WP_177100174.1">
    <property type="nucleotide sequence ID" value="NZ_JACAOS010000015.1"/>
</dbReference>
<evidence type="ECO:0000313" key="1">
    <source>
        <dbReference type="EMBL" id="NWB95121.1"/>
    </source>
</evidence>
<reference evidence="1 2" key="1">
    <citation type="submission" date="2020-04" db="EMBL/GenBank/DDBJ databases">
        <title>Molecular characterization of pseudomonads from Agaricus bisporus reveal novel blotch 2 pathogens in Western Europe.</title>
        <authorList>
            <person name="Taparia T."/>
            <person name="Krijger M."/>
            <person name="Haynes E."/>
            <person name="Elpinstone J.G."/>
            <person name="Noble R."/>
            <person name="Van Der Wolf J."/>
        </authorList>
    </citation>
    <scope>NUCLEOTIDE SEQUENCE [LARGE SCALE GENOMIC DNA]</scope>
    <source>
        <strain evidence="1 2">H7001</strain>
    </source>
</reference>
<proteinExistence type="predicted"/>
<dbReference type="AlphaFoldDB" id="A0A7Y7X8R2"/>
<name>A0A7Y7X8R2_9PSED</name>